<organism evidence="1 2">
    <name type="scientific">Oculimacula yallundae</name>
    <dbReference type="NCBI Taxonomy" id="86028"/>
    <lineage>
        <taxon>Eukaryota</taxon>
        <taxon>Fungi</taxon>
        <taxon>Dikarya</taxon>
        <taxon>Ascomycota</taxon>
        <taxon>Pezizomycotina</taxon>
        <taxon>Leotiomycetes</taxon>
        <taxon>Helotiales</taxon>
        <taxon>Ploettnerulaceae</taxon>
        <taxon>Oculimacula</taxon>
    </lineage>
</organism>
<sequence length="66" mass="7454">MGFGKERKFLLGSFHSAPSTSMAEAGNGKRNALRLSSIKPEKRKSLCILARKQVWIRLAWLLLILK</sequence>
<name>A0ABR4BVK6_9HELO</name>
<dbReference type="EMBL" id="JAZHXI010000018">
    <property type="protein sequence ID" value="KAL2061650.1"/>
    <property type="molecule type" value="Genomic_DNA"/>
</dbReference>
<evidence type="ECO:0000313" key="1">
    <source>
        <dbReference type="EMBL" id="KAL2061650.1"/>
    </source>
</evidence>
<evidence type="ECO:0000313" key="2">
    <source>
        <dbReference type="Proteomes" id="UP001595075"/>
    </source>
</evidence>
<gene>
    <name evidence="1" type="ORF">VTL71DRAFT_7027</name>
</gene>
<keyword evidence="2" id="KW-1185">Reference proteome</keyword>
<protein>
    <submittedName>
        <fullName evidence="1">Uncharacterized protein</fullName>
    </submittedName>
</protein>
<proteinExistence type="predicted"/>
<accession>A0ABR4BVK6</accession>
<comment type="caution">
    <text evidence="1">The sequence shown here is derived from an EMBL/GenBank/DDBJ whole genome shotgun (WGS) entry which is preliminary data.</text>
</comment>
<reference evidence="1 2" key="1">
    <citation type="journal article" date="2024" name="Commun. Biol.">
        <title>Comparative genomic analysis of thermophilic fungi reveals convergent evolutionary adaptations and gene losses.</title>
        <authorList>
            <person name="Steindorff A.S."/>
            <person name="Aguilar-Pontes M.V."/>
            <person name="Robinson A.J."/>
            <person name="Andreopoulos B."/>
            <person name="LaButti K."/>
            <person name="Kuo A."/>
            <person name="Mondo S."/>
            <person name="Riley R."/>
            <person name="Otillar R."/>
            <person name="Haridas S."/>
            <person name="Lipzen A."/>
            <person name="Grimwood J."/>
            <person name="Schmutz J."/>
            <person name="Clum A."/>
            <person name="Reid I.D."/>
            <person name="Moisan M.C."/>
            <person name="Butler G."/>
            <person name="Nguyen T.T.M."/>
            <person name="Dewar K."/>
            <person name="Conant G."/>
            <person name="Drula E."/>
            <person name="Henrissat B."/>
            <person name="Hansel C."/>
            <person name="Singer S."/>
            <person name="Hutchinson M.I."/>
            <person name="de Vries R.P."/>
            <person name="Natvig D.O."/>
            <person name="Powell A.J."/>
            <person name="Tsang A."/>
            <person name="Grigoriev I.V."/>
        </authorList>
    </citation>
    <scope>NUCLEOTIDE SEQUENCE [LARGE SCALE GENOMIC DNA]</scope>
    <source>
        <strain evidence="1 2">CBS 494.80</strain>
    </source>
</reference>
<dbReference type="Proteomes" id="UP001595075">
    <property type="component" value="Unassembled WGS sequence"/>
</dbReference>